<dbReference type="EMBL" id="KZ989751">
    <property type="protein sequence ID" value="RKP25430.1"/>
    <property type="molecule type" value="Genomic_DNA"/>
</dbReference>
<protein>
    <recommendedName>
        <fullName evidence="5">G-protein coupled receptors family 3 profile domain-containing protein</fullName>
    </recommendedName>
</protein>
<feature type="transmembrane region" description="Helical" evidence="2">
    <location>
        <begin position="255"/>
        <end position="280"/>
    </location>
</feature>
<feature type="transmembrane region" description="Helical" evidence="2">
    <location>
        <begin position="188"/>
        <end position="207"/>
    </location>
</feature>
<keyword evidence="4" id="KW-1185">Reference proteome</keyword>
<keyword evidence="2" id="KW-1133">Transmembrane helix</keyword>
<feature type="transmembrane region" description="Helical" evidence="2">
    <location>
        <begin position="38"/>
        <end position="59"/>
    </location>
</feature>
<sequence>MEEIATSPSPVPSTTATATALPSPQARAGPIGMQTYELINLCVGATLFAISLTGLAIALAKRSFPPIKAKSPHLVALALLANIAFWIGKLHAHGFIGYGGILQNCTLWGIWVQCVLGVCLMNAVLSLRYQRLYTVLILRQSAWNLRTYVPSILYAFVVLVCAVLSSAMPERMGFYWDEQSRNCFSTAASMYLFLPCVVIGVTTLALLTWRLRRVRDAFNEYRETRYGVILLLVAVAINAVLMATGYGRYRWAKHVLVVISFLWGNLYFWMVMGKPIYGYLFDRHRCQERFVAGLEIDTCQYMDYTRTKSDSRTKMATAYGWDSPTDRSLHRYMDDPVPPAHYGPPGRGSYGRGHDVRDIATTSARTAARTVVLVVDGHRNTQPPVA</sequence>
<dbReference type="Proteomes" id="UP000278143">
    <property type="component" value="Unassembled WGS sequence"/>
</dbReference>
<dbReference type="AlphaFoldDB" id="A0A4P9Z1X3"/>
<keyword evidence="2" id="KW-0812">Transmembrane</keyword>
<evidence type="ECO:0000313" key="4">
    <source>
        <dbReference type="Proteomes" id="UP000278143"/>
    </source>
</evidence>
<accession>A0A4P9Z1X3</accession>
<feature type="transmembrane region" description="Helical" evidence="2">
    <location>
        <begin position="228"/>
        <end position="249"/>
    </location>
</feature>
<gene>
    <name evidence="3" type="ORF">SYNPS1DRAFT_22607</name>
</gene>
<keyword evidence="2" id="KW-0472">Membrane</keyword>
<feature type="transmembrane region" description="Helical" evidence="2">
    <location>
        <begin position="71"/>
        <end position="88"/>
    </location>
</feature>
<feature type="region of interest" description="Disordered" evidence="1">
    <location>
        <begin position="1"/>
        <end position="23"/>
    </location>
</feature>
<feature type="transmembrane region" description="Helical" evidence="2">
    <location>
        <begin position="108"/>
        <end position="127"/>
    </location>
</feature>
<reference evidence="4" key="1">
    <citation type="journal article" date="2018" name="Nat. Microbiol.">
        <title>Leveraging single-cell genomics to expand the fungal tree of life.</title>
        <authorList>
            <person name="Ahrendt S.R."/>
            <person name="Quandt C.A."/>
            <person name="Ciobanu D."/>
            <person name="Clum A."/>
            <person name="Salamov A."/>
            <person name="Andreopoulos B."/>
            <person name="Cheng J.F."/>
            <person name="Woyke T."/>
            <person name="Pelin A."/>
            <person name="Henrissat B."/>
            <person name="Reynolds N.K."/>
            <person name="Benny G.L."/>
            <person name="Smith M.E."/>
            <person name="James T.Y."/>
            <person name="Grigoriev I.V."/>
        </authorList>
    </citation>
    <scope>NUCLEOTIDE SEQUENCE [LARGE SCALE GENOMIC DNA]</scope>
    <source>
        <strain evidence="4">Benny S71-1</strain>
    </source>
</reference>
<proteinExistence type="predicted"/>
<dbReference type="OrthoDB" id="5548522at2759"/>
<evidence type="ECO:0008006" key="5">
    <source>
        <dbReference type="Google" id="ProtNLM"/>
    </source>
</evidence>
<organism evidence="3 4">
    <name type="scientific">Syncephalis pseudoplumigaleata</name>
    <dbReference type="NCBI Taxonomy" id="1712513"/>
    <lineage>
        <taxon>Eukaryota</taxon>
        <taxon>Fungi</taxon>
        <taxon>Fungi incertae sedis</taxon>
        <taxon>Zoopagomycota</taxon>
        <taxon>Zoopagomycotina</taxon>
        <taxon>Zoopagomycetes</taxon>
        <taxon>Zoopagales</taxon>
        <taxon>Piptocephalidaceae</taxon>
        <taxon>Syncephalis</taxon>
    </lineage>
</organism>
<feature type="transmembrane region" description="Helical" evidence="2">
    <location>
        <begin position="148"/>
        <end position="168"/>
    </location>
</feature>
<name>A0A4P9Z1X3_9FUNG</name>
<evidence type="ECO:0000313" key="3">
    <source>
        <dbReference type="EMBL" id="RKP25430.1"/>
    </source>
</evidence>
<evidence type="ECO:0000256" key="1">
    <source>
        <dbReference type="SAM" id="MobiDB-lite"/>
    </source>
</evidence>
<evidence type="ECO:0000256" key="2">
    <source>
        <dbReference type="SAM" id="Phobius"/>
    </source>
</evidence>